<dbReference type="FunFam" id="3.40.50.300:FF:001091">
    <property type="entry name" value="Probable disease resistance protein At1g61300"/>
    <property type="match status" value="1"/>
</dbReference>
<dbReference type="PROSITE" id="PS51450">
    <property type="entry name" value="LRR"/>
    <property type="match status" value="1"/>
</dbReference>
<dbReference type="SUPFAM" id="SSF52540">
    <property type="entry name" value="P-loop containing nucleoside triphosphate hydrolases"/>
    <property type="match status" value="1"/>
</dbReference>
<dbReference type="Gene3D" id="1.10.10.10">
    <property type="entry name" value="Winged helix-like DNA-binding domain superfamily/Winged helix DNA-binding domain"/>
    <property type="match status" value="1"/>
</dbReference>
<evidence type="ECO:0000256" key="2">
    <source>
        <dbReference type="ARBA" id="ARBA00022614"/>
    </source>
</evidence>
<proteinExistence type="inferred from homology"/>
<feature type="transmembrane region" description="Helical" evidence="7">
    <location>
        <begin position="817"/>
        <end position="836"/>
    </location>
</feature>
<evidence type="ECO:0000259" key="10">
    <source>
        <dbReference type="Pfam" id="PF23559"/>
    </source>
</evidence>
<dbReference type="GO" id="GO:0002758">
    <property type="term" value="P:innate immune response-activating signaling pathway"/>
    <property type="evidence" value="ECO:0007669"/>
    <property type="project" value="UniProtKB-ARBA"/>
</dbReference>
<dbReference type="Pfam" id="PF23559">
    <property type="entry name" value="WHD_DRP"/>
    <property type="match status" value="1"/>
</dbReference>
<dbReference type="InterPro" id="IPR027417">
    <property type="entry name" value="P-loop_NTPase"/>
</dbReference>
<organism evidence="12 13">
    <name type="scientific">Paspalum notatum var. saurae</name>
    <dbReference type="NCBI Taxonomy" id="547442"/>
    <lineage>
        <taxon>Eukaryota</taxon>
        <taxon>Viridiplantae</taxon>
        <taxon>Streptophyta</taxon>
        <taxon>Embryophyta</taxon>
        <taxon>Tracheophyta</taxon>
        <taxon>Spermatophyta</taxon>
        <taxon>Magnoliopsida</taxon>
        <taxon>Liliopsida</taxon>
        <taxon>Poales</taxon>
        <taxon>Poaceae</taxon>
        <taxon>PACMAD clade</taxon>
        <taxon>Panicoideae</taxon>
        <taxon>Andropogonodae</taxon>
        <taxon>Paspaleae</taxon>
        <taxon>Paspalinae</taxon>
        <taxon>Paspalum</taxon>
    </lineage>
</organism>
<keyword evidence="7" id="KW-0812">Transmembrane</keyword>
<evidence type="ECO:0000259" key="8">
    <source>
        <dbReference type="Pfam" id="PF00931"/>
    </source>
</evidence>
<dbReference type="Gene3D" id="3.40.50.300">
    <property type="entry name" value="P-loop containing nucleotide triphosphate hydrolases"/>
    <property type="match status" value="1"/>
</dbReference>
<keyword evidence="7" id="KW-1133">Transmembrane helix</keyword>
<dbReference type="InterPro" id="IPR032675">
    <property type="entry name" value="LRR_dom_sf"/>
</dbReference>
<dbReference type="GO" id="GO:0043531">
    <property type="term" value="F:ADP binding"/>
    <property type="evidence" value="ECO:0007669"/>
    <property type="project" value="InterPro"/>
</dbReference>
<dbReference type="EMBL" id="CP144752">
    <property type="protein sequence ID" value="WVZ87986.1"/>
    <property type="molecule type" value="Genomic_DNA"/>
</dbReference>
<keyword evidence="3" id="KW-0677">Repeat</keyword>
<dbReference type="SUPFAM" id="SSF52058">
    <property type="entry name" value="L domain-like"/>
    <property type="match status" value="1"/>
</dbReference>
<dbReference type="PANTHER" id="PTHR23155:SF1116">
    <property type="entry name" value="OS12G0273300 PROTEIN"/>
    <property type="match status" value="1"/>
</dbReference>
<gene>
    <name evidence="12" type="ORF">U9M48_034555</name>
</gene>
<evidence type="ECO:0000256" key="6">
    <source>
        <dbReference type="ARBA" id="ARBA00023054"/>
    </source>
</evidence>
<dbReference type="GO" id="GO:0042742">
    <property type="term" value="P:defense response to bacterium"/>
    <property type="evidence" value="ECO:0007669"/>
    <property type="project" value="UniProtKB-ARBA"/>
</dbReference>
<dbReference type="InterPro" id="IPR038005">
    <property type="entry name" value="RX-like_CC"/>
</dbReference>
<dbReference type="InterPro" id="IPR036388">
    <property type="entry name" value="WH-like_DNA-bd_sf"/>
</dbReference>
<evidence type="ECO:0000256" key="4">
    <source>
        <dbReference type="ARBA" id="ARBA00022741"/>
    </source>
</evidence>
<evidence type="ECO:0000256" key="7">
    <source>
        <dbReference type="SAM" id="Phobius"/>
    </source>
</evidence>
<dbReference type="Proteomes" id="UP001341281">
    <property type="component" value="Chromosome 08"/>
</dbReference>
<accession>A0AAQ3X821</accession>
<dbReference type="Gene3D" id="1.20.5.4130">
    <property type="match status" value="1"/>
</dbReference>
<dbReference type="AlphaFoldDB" id="A0AAQ3X821"/>
<dbReference type="Gene3D" id="1.10.8.430">
    <property type="entry name" value="Helical domain of apoptotic protease-activating factors"/>
    <property type="match status" value="1"/>
</dbReference>
<dbReference type="Pfam" id="PF00931">
    <property type="entry name" value="NB-ARC"/>
    <property type="match status" value="1"/>
</dbReference>
<evidence type="ECO:0000313" key="12">
    <source>
        <dbReference type="EMBL" id="WVZ87986.1"/>
    </source>
</evidence>
<dbReference type="CDD" id="cd14798">
    <property type="entry name" value="RX-CC_like"/>
    <property type="match status" value="1"/>
</dbReference>
<keyword evidence="7" id="KW-0472">Membrane</keyword>
<evidence type="ECO:0000256" key="1">
    <source>
        <dbReference type="ARBA" id="ARBA00008894"/>
    </source>
</evidence>
<sequence>MEIVLGALPSLLPKLGELLKDEYNLQTEVKGGIRFLKAELETMKAALEDISETPPDQLPRLDKIWARNVRELSYDIEDNIDSFMVQFKGSESAKKHGFKKFIDKTLGSLILQPKIRRKISTDIRDIKNQVIEVHERRRRYEVNHSSVDKHVEVDPRAMVRYEDVAKLVGIDEAKEEVIKILTEVKEVPKKQQKIVSIVGFGGLGKTTLANVVYEKLRAQFDCSAFVSVSQTPDIDKLFKDMLYQVANYNTTGINVVDELRKFLHQKRYLIIIDDIWEISHWNMIRYALPDDNDEYRIITTTRIFSVAEQIGNAYKMKPLSIENSRILMCERIFGKEDKARCLDVGEQLAEVSNRILKKCAGVPLAIITISSLLASKRRDKLEWYDVCNSIGAGLGENNVVKDMRKVLSLSYYAMPSHLRTCLLYLSMYPEDYEIYKDRLIWLWIAEGFIQSGKQERSLFEIGESYFNELVNRSMIQPKYDSFSGTVESCSVHDMVLELIYSLSSEENFLTIWNHVDRSSASEKVRRLSLQNSKAGHGIPKATMSTEHVRSVVVFPPAIGHVPALPKFRVLRVLDLEFCRLRQDYSVKYLGNLLHLRYLGLRCTSIGQLPDEIGNLRFLRSLDVSDNEIRSLPSAATLLTNLQRLRIDEETRVPRGIGSLTALEELSDLGIHDDSSPYIIQALGHLKDLRVLRMAIRCTEWNKDLNESLVESLNKLHKIQILDIYFAGSGECNLDGWGVVIAPRHLRELVAGSCWLSTLPAWVNPSLLPDLSLLPIQVRGLLQQDLEILGRLPALRHLDLRVGHEDLGIHGRFSVGAGSFPCLVLCWLLGFGGLVVFQHGAMPRVVNLQLQFQLLPVQETREINCAFDLGLGNLPSLQDVRVRFRSGGSSEEELQEAKAAVRHAIEVHPNHPELSIN</sequence>
<feature type="domain" description="Disease resistance N-terminal" evidence="9">
    <location>
        <begin position="8"/>
        <end position="98"/>
    </location>
</feature>
<dbReference type="InterPro" id="IPR042197">
    <property type="entry name" value="Apaf_helical"/>
</dbReference>
<evidence type="ECO:0000259" key="11">
    <source>
        <dbReference type="Pfam" id="PF23598"/>
    </source>
</evidence>
<feature type="domain" description="NB-ARC" evidence="8">
    <location>
        <begin position="172"/>
        <end position="336"/>
    </location>
</feature>
<keyword evidence="2" id="KW-0433">Leucine-rich repeat</keyword>
<evidence type="ECO:0000256" key="5">
    <source>
        <dbReference type="ARBA" id="ARBA00022821"/>
    </source>
</evidence>
<dbReference type="Gene3D" id="3.80.10.10">
    <property type="entry name" value="Ribonuclease Inhibitor"/>
    <property type="match status" value="1"/>
</dbReference>
<dbReference type="GO" id="GO:0009626">
    <property type="term" value="P:plant-type hypersensitive response"/>
    <property type="evidence" value="ECO:0007669"/>
    <property type="project" value="UniProtKB-ARBA"/>
</dbReference>
<dbReference type="InterPro" id="IPR041118">
    <property type="entry name" value="Rx_N"/>
</dbReference>
<evidence type="ECO:0000313" key="13">
    <source>
        <dbReference type="Proteomes" id="UP001341281"/>
    </source>
</evidence>
<protein>
    <submittedName>
        <fullName evidence="12">Uncharacterized protein</fullName>
    </submittedName>
</protein>
<feature type="domain" description="Disease resistance protein winged helix" evidence="10">
    <location>
        <begin position="427"/>
        <end position="499"/>
    </location>
</feature>
<dbReference type="InterPro" id="IPR058922">
    <property type="entry name" value="WHD_DRP"/>
</dbReference>
<dbReference type="PRINTS" id="PR00364">
    <property type="entry name" value="DISEASERSIST"/>
</dbReference>
<evidence type="ECO:0000256" key="3">
    <source>
        <dbReference type="ARBA" id="ARBA00022737"/>
    </source>
</evidence>
<keyword evidence="13" id="KW-1185">Reference proteome</keyword>
<comment type="similarity">
    <text evidence="1">Belongs to the disease resistance NB-LRR family.</text>
</comment>
<dbReference type="Pfam" id="PF23598">
    <property type="entry name" value="LRR_14"/>
    <property type="match status" value="1"/>
</dbReference>
<dbReference type="InterPro" id="IPR055414">
    <property type="entry name" value="LRR_R13L4/SHOC2-like"/>
</dbReference>
<name>A0AAQ3X821_PASNO</name>
<feature type="domain" description="Disease resistance R13L4/SHOC-2-like LRR" evidence="11">
    <location>
        <begin position="547"/>
        <end position="913"/>
    </location>
</feature>
<keyword evidence="4" id="KW-0547">Nucleotide-binding</keyword>
<dbReference type="InterPro" id="IPR001611">
    <property type="entry name" value="Leu-rich_rpt"/>
</dbReference>
<dbReference type="InterPro" id="IPR044974">
    <property type="entry name" value="Disease_R_plants"/>
</dbReference>
<dbReference type="Pfam" id="PF18052">
    <property type="entry name" value="Rx_N"/>
    <property type="match status" value="1"/>
</dbReference>
<keyword evidence="5" id="KW-0611">Plant defense</keyword>
<reference evidence="12 13" key="1">
    <citation type="submission" date="2024-02" db="EMBL/GenBank/DDBJ databases">
        <title>High-quality chromosome-scale genome assembly of Pensacola bahiagrass (Paspalum notatum Flugge var. saurae).</title>
        <authorList>
            <person name="Vega J.M."/>
            <person name="Podio M."/>
            <person name="Orjuela J."/>
            <person name="Siena L.A."/>
            <person name="Pessino S.C."/>
            <person name="Combes M.C."/>
            <person name="Mariac C."/>
            <person name="Albertini E."/>
            <person name="Pupilli F."/>
            <person name="Ortiz J.P.A."/>
            <person name="Leblanc O."/>
        </authorList>
    </citation>
    <scope>NUCLEOTIDE SEQUENCE [LARGE SCALE GENOMIC DNA]</scope>
    <source>
        <strain evidence="12">R1</strain>
        <tissue evidence="12">Leaf</tissue>
    </source>
</reference>
<evidence type="ECO:0000259" key="9">
    <source>
        <dbReference type="Pfam" id="PF18052"/>
    </source>
</evidence>
<dbReference type="InterPro" id="IPR002182">
    <property type="entry name" value="NB-ARC"/>
</dbReference>
<keyword evidence="6" id="KW-0175">Coiled coil</keyword>
<dbReference type="PANTHER" id="PTHR23155">
    <property type="entry name" value="DISEASE RESISTANCE PROTEIN RP"/>
    <property type="match status" value="1"/>
</dbReference>
<dbReference type="FunFam" id="1.10.10.10:FF:000322">
    <property type="entry name" value="Probable disease resistance protein At1g63360"/>
    <property type="match status" value="1"/>
</dbReference>